<keyword evidence="1" id="KW-1133">Transmembrane helix</keyword>
<keyword evidence="3" id="KW-1185">Reference proteome</keyword>
<dbReference type="EMBL" id="LN555523">
    <property type="protein sequence ID" value="CED93243.1"/>
    <property type="molecule type" value="Genomic_DNA"/>
</dbReference>
<name>A0A1V1HZA6_9FIRM</name>
<keyword evidence="1" id="KW-0812">Transmembrane</keyword>
<dbReference type="RefSeq" id="WP_180702980.1">
    <property type="nucleotide sequence ID" value="NZ_LN555523.1"/>
</dbReference>
<dbReference type="AlphaFoldDB" id="A0A1V1HZA6"/>
<evidence type="ECO:0000313" key="3">
    <source>
        <dbReference type="Proteomes" id="UP000245622"/>
    </source>
</evidence>
<accession>A0A1V1HZA6</accession>
<feature type="transmembrane region" description="Helical" evidence="1">
    <location>
        <begin position="21"/>
        <end position="45"/>
    </location>
</feature>
<keyword evidence="1" id="KW-0472">Membrane</keyword>
<gene>
    <name evidence="2" type="ORF">CRIB_488</name>
</gene>
<dbReference type="KEGG" id="ril:CRIB_488"/>
<organism evidence="2 3">
    <name type="scientific">Romboutsia ilealis</name>
    <dbReference type="NCBI Taxonomy" id="1115758"/>
    <lineage>
        <taxon>Bacteria</taxon>
        <taxon>Bacillati</taxon>
        <taxon>Bacillota</taxon>
        <taxon>Clostridia</taxon>
        <taxon>Peptostreptococcales</taxon>
        <taxon>Peptostreptococcaceae</taxon>
        <taxon>Romboutsia</taxon>
    </lineage>
</organism>
<proteinExistence type="predicted"/>
<evidence type="ECO:0000313" key="2">
    <source>
        <dbReference type="EMBL" id="CED93243.1"/>
    </source>
</evidence>
<evidence type="ECO:0000256" key="1">
    <source>
        <dbReference type="SAM" id="Phobius"/>
    </source>
</evidence>
<reference evidence="2 3" key="1">
    <citation type="submission" date="2014-04" db="EMBL/GenBank/DDBJ databases">
        <authorList>
            <person name="Hornung B.V."/>
        </authorList>
    </citation>
    <scope>NUCLEOTIDE SEQUENCE [LARGE SCALE GENOMIC DNA]</scope>
    <source>
        <strain evidence="2 3">CRIB</strain>
    </source>
</reference>
<dbReference type="GeneID" id="82204675"/>
<protein>
    <submittedName>
        <fullName evidence="2">Uncharacterized protein</fullName>
    </submittedName>
</protein>
<sequence length="77" mass="8996">MIYIKAKIRRFNRDFNKEEKLVIILGSIVTILAVTMGLIFLLMIAKKIFDLYINSTAPYFIKAMNNIIGFFFEGWTL</sequence>
<dbReference type="Proteomes" id="UP000245622">
    <property type="component" value="Chromosome 1"/>
</dbReference>